<gene>
    <name evidence="3" type="ORF">SCFA_540013</name>
</gene>
<evidence type="ECO:0000313" key="3">
    <source>
        <dbReference type="EMBL" id="VFU16367.1"/>
    </source>
</evidence>
<keyword evidence="2" id="KW-0472">Membrane</keyword>
<feature type="region of interest" description="Disordered" evidence="1">
    <location>
        <begin position="53"/>
        <end position="80"/>
    </location>
</feature>
<dbReference type="AlphaFoldDB" id="A0A485M4T6"/>
<keyword evidence="2" id="KW-0812">Transmembrane</keyword>
<proteinExistence type="predicted"/>
<evidence type="ECO:0000256" key="1">
    <source>
        <dbReference type="SAM" id="MobiDB-lite"/>
    </source>
</evidence>
<accession>A0A485M4T6</accession>
<dbReference type="EMBL" id="CAADRM010000119">
    <property type="protein sequence ID" value="VFU16367.1"/>
    <property type="molecule type" value="Genomic_DNA"/>
</dbReference>
<sequence>MKIDTGILALFASPLIALLAGIVMLLFTSGHTPYVPDRPEFLAYIDQLGFSSQESTPPGSAESIRNVFSPGIPGEENSSQGPEAIAPVFVSMIVENGTKSFCVINGKKMQVGDNTGTFVVKAIKKDAITIRYRSGIEETIHVKVY</sequence>
<reference evidence="3" key="1">
    <citation type="submission" date="2019-03" db="EMBL/GenBank/DDBJ databases">
        <authorList>
            <person name="Hao L."/>
        </authorList>
    </citation>
    <scope>NUCLEOTIDE SEQUENCE</scope>
</reference>
<evidence type="ECO:0000256" key="2">
    <source>
        <dbReference type="SAM" id="Phobius"/>
    </source>
</evidence>
<organism evidence="3">
    <name type="scientific">anaerobic digester metagenome</name>
    <dbReference type="NCBI Taxonomy" id="1263854"/>
    <lineage>
        <taxon>unclassified sequences</taxon>
        <taxon>metagenomes</taxon>
        <taxon>ecological metagenomes</taxon>
    </lineage>
</organism>
<feature type="transmembrane region" description="Helical" evidence="2">
    <location>
        <begin position="7"/>
        <end position="27"/>
    </location>
</feature>
<keyword evidence="2" id="KW-1133">Transmembrane helix</keyword>
<name>A0A485M4T6_9ZZZZ</name>
<protein>
    <submittedName>
        <fullName evidence="3">Uncharacterized protein</fullName>
    </submittedName>
</protein>